<dbReference type="AlphaFoldDB" id="A0A212F447"/>
<dbReference type="InParanoid" id="A0A212F447"/>
<gene>
    <name evidence="1" type="ORF">KGM_209664</name>
</gene>
<accession>A0A212F447</accession>
<proteinExistence type="predicted"/>
<sequence>MALVEETGAGAGADDPEALLNEWLGELTVLTAPSRQVREHMSH</sequence>
<dbReference type="EMBL" id="AGBW02010446">
    <property type="protein sequence ID" value="OWR48507.1"/>
    <property type="molecule type" value="Genomic_DNA"/>
</dbReference>
<evidence type="ECO:0000313" key="1">
    <source>
        <dbReference type="EMBL" id="OWR48507.1"/>
    </source>
</evidence>
<organism evidence="1 2">
    <name type="scientific">Danaus plexippus plexippus</name>
    <dbReference type="NCBI Taxonomy" id="278856"/>
    <lineage>
        <taxon>Eukaryota</taxon>
        <taxon>Metazoa</taxon>
        <taxon>Ecdysozoa</taxon>
        <taxon>Arthropoda</taxon>
        <taxon>Hexapoda</taxon>
        <taxon>Insecta</taxon>
        <taxon>Pterygota</taxon>
        <taxon>Neoptera</taxon>
        <taxon>Endopterygota</taxon>
        <taxon>Lepidoptera</taxon>
        <taxon>Glossata</taxon>
        <taxon>Ditrysia</taxon>
        <taxon>Papilionoidea</taxon>
        <taxon>Nymphalidae</taxon>
        <taxon>Danainae</taxon>
        <taxon>Danaini</taxon>
        <taxon>Danaina</taxon>
        <taxon>Danaus</taxon>
        <taxon>Danaus</taxon>
    </lineage>
</organism>
<reference evidence="1 2" key="1">
    <citation type="journal article" date="2011" name="Cell">
        <title>The monarch butterfly genome yields insights into long-distance migration.</title>
        <authorList>
            <person name="Zhan S."/>
            <person name="Merlin C."/>
            <person name="Boore J.L."/>
            <person name="Reppert S.M."/>
        </authorList>
    </citation>
    <scope>NUCLEOTIDE SEQUENCE [LARGE SCALE GENOMIC DNA]</scope>
    <source>
        <strain evidence="1">F-2</strain>
    </source>
</reference>
<dbReference type="KEGG" id="dpl:KGM_209664"/>
<name>A0A212F447_DANPL</name>
<protein>
    <submittedName>
        <fullName evidence="1">Uncharacterized protein</fullName>
    </submittedName>
</protein>
<evidence type="ECO:0000313" key="2">
    <source>
        <dbReference type="Proteomes" id="UP000007151"/>
    </source>
</evidence>
<keyword evidence="2" id="KW-1185">Reference proteome</keyword>
<comment type="caution">
    <text evidence="1">The sequence shown here is derived from an EMBL/GenBank/DDBJ whole genome shotgun (WGS) entry which is preliminary data.</text>
</comment>
<dbReference type="Proteomes" id="UP000007151">
    <property type="component" value="Unassembled WGS sequence"/>
</dbReference>